<protein>
    <submittedName>
        <fullName evidence="2">Uncharacterized protein</fullName>
    </submittedName>
</protein>
<dbReference type="AlphaFoldDB" id="A0A2T4GG50"/>
<reference evidence="2 3" key="1">
    <citation type="submission" date="2018-02" db="EMBL/GenBank/DDBJ databases">
        <title>Fusarium culmorum secondary metabolites in fungal-bacterial-plant interactions.</title>
        <authorList>
            <person name="Schmidt R."/>
        </authorList>
    </citation>
    <scope>NUCLEOTIDE SEQUENCE [LARGE SCALE GENOMIC DNA]</scope>
    <source>
        <strain evidence="2 3">PV</strain>
    </source>
</reference>
<evidence type="ECO:0000256" key="1">
    <source>
        <dbReference type="SAM" id="MobiDB-lite"/>
    </source>
</evidence>
<comment type="caution">
    <text evidence="2">The sequence shown here is derived from an EMBL/GenBank/DDBJ whole genome shotgun (WGS) entry which is preliminary data.</text>
</comment>
<evidence type="ECO:0000313" key="3">
    <source>
        <dbReference type="Proteomes" id="UP000241587"/>
    </source>
</evidence>
<feature type="compositionally biased region" description="Polar residues" evidence="1">
    <location>
        <begin position="66"/>
        <end position="76"/>
    </location>
</feature>
<organism evidence="2 3">
    <name type="scientific">Fusarium culmorum</name>
    <dbReference type="NCBI Taxonomy" id="5516"/>
    <lineage>
        <taxon>Eukaryota</taxon>
        <taxon>Fungi</taxon>
        <taxon>Dikarya</taxon>
        <taxon>Ascomycota</taxon>
        <taxon>Pezizomycotina</taxon>
        <taxon>Sordariomycetes</taxon>
        <taxon>Hypocreomycetidae</taxon>
        <taxon>Hypocreales</taxon>
        <taxon>Nectriaceae</taxon>
        <taxon>Fusarium</taxon>
    </lineage>
</organism>
<proteinExistence type="predicted"/>
<accession>A0A2T4GG50</accession>
<dbReference type="OrthoDB" id="5369347at2759"/>
<name>A0A2T4GG50_FUSCU</name>
<feature type="region of interest" description="Disordered" evidence="1">
    <location>
        <begin position="15"/>
        <end position="80"/>
    </location>
</feature>
<feature type="non-terminal residue" evidence="2">
    <location>
        <position position="1"/>
    </location>
</feature>
<sequence length="595" mass="68001">LDISQSGTFAQLQEQDISNFLPSPSPPLQPITEGVFPDDDEPLRSASVMSSPCIVATDPQLPGDINEQSIHSTGSASHAEDAVAVPSYQNPDPVQDIVSDTTSEVSPQIGEGEPGPVEHLAQEVAEQLIKFQGCCNECHQAARSHHMEDPNYHISLAEYLEFTPELGPDILGVETITRQKDDLTGKLSPESRRQVFCGIDSRDNVPYVYLDEDERVTDNAGVTFDIDSVVAFPSNLAVAKQGIHWSPTQMAVSDLQSDLHLQSIPVTYTDANGKLHQVHRPVHHIPHYTFGRLIGFEDISLYLLFPNLYREEQKCSKIRDEDFRLWMDGILLPAIYKCYSAAHVQHYPSSYDHGRYNSTARGVEGLSQRVHPVGCEQRLVYFLQPDALEDVWVHITSTIEDPGFQQFKDVIILLQGKNLKVLTKDFCLGFEMVYSFQDPHFVTWEHTRIMLMFLRCLRFSYTGGLIQKVGDCWQDVRQQPDARQPNGLRRHEGLGFKITMEKYGYAWFLNKIDWNTLTFRQPHAAYMMFNNPSMQNVYRARYHQVRDVRIDFIRVNKAYQWMLEFSSISACLNLLERYLRELCLCAFRKDVFFHA</sequence>
<dbReference type="EMBL" id="PVEM01000017">
    <property type="protein sequence ID" value="PTD02509.1"/>
    <property type="molecule type" value="Genomic_DNA"/>
</dbReference>
<evidence type="ECO:0000313" key="2">
    <source>
        <dbReference type="EMBL" id="PTD02509.1"/>
    </source>
</evidence>
<keyword evidence="3" id="KW-1185">Reference proteome</keyword>
<dbReference type="Proteomes" id="UP000241587">
    <property type="component" value="Unassembled WGS sequence"/>
</dbReference>
<gene>
    <name evidence="2" type="ORF">FCULG_00012575</name>
</gene>